<name>A0A498QVZ7_9MYCO</name>
<keyword evidence="2" id="KW-1185">Reference proteome</keyword>
<dbReference type="AlphaFoldDB" id="A0A498QVZ7"/>
<dbReference type="Proteomes" id="UP000268285">
    <property type="component" value="Unassembled WGS sequence"/>
</dbReference>
<organism evidence="1 2">
    <name type="scientific">Mycobacterium pseudokansasii</name>
    <dbReference type="NCBI Taxonomy" id="2341080"/>
    <lineage>
        <taxon>Bacteria</taxon>
        <taxon>Bacillati</taxon>
        <taxon>Actinomycetota</taxon>
        <taxon>Actinomycetes</taxon>
        <taxon>Mycobacteriales</taxon>
        <taxon>Mycobacteriaceae</taxon>
        <taxon>Mycobacterium</taxon>
    </lineage>
</organism>
<gene>
    <name evidence="1" type="ORF">LAUMK142_03225</name>
</gene>
<sequence>MLEQAVNGTPALASTDRVAALTLAEAYTSANARASSLRRDDPEWQAVVNEVNAKDARMNEVPPVSRRLCYLGLAPSSWRVRLSRAS</sequence>
<reference evidence="1 2" key="1">
    <citation type="submission" date="2018-09" db="EMBL/GenBank/DDBJ databases">
        <authorList>
            <person name="Tagini F."/>
        </authorList>
    </citation>
    <scope>NUCLEOTIDE SEQUENCE [LARGE SCALE GENOMIC DNA]</scope>
    <source>
        <strain evidence="1 2">MK142</strain>
    </source>
</reference>
<evidence type="ECO:0000313" key="2">
    <source>
        <dbReference type="Proteomes" id="UP000268285"/>
    </source>
</evidence>
<proteinExistence type="predicted"/>
<protein>
    <submittedName>
        <fullName evidence="1">Uncharacterized protein</fullName>
    </submittedName>
</protein>
<evidence type="ECO:0000313" key="1">
    <source>
        <dbReference type="EMBL" id="VBA51694.1"/>
    </source>
</evidence>
<dbReference type="EMBL" id="UPHU01000001">
    <property type="protein sequence ID" value="VBA51694.1"/>
    <property type="molecule type" value="Genomic_DNA"/>
</dbReference>
<accession>A0A498QVZ7</accession>